<evidence type="ECO:0000313" key="2">
    <source>
        <dbReference type="Proteomes" id="UP000253934"/>
    </source>
</evidence>
<evidence type="ECO:0000313" key="1">
    <source>
        <dbReference type="EMBL" id="RDB35584.1"/>
    </source>
</evidence>
<accession>A0A369KV43</accession>
<reference evidence="1" key="1">
    <citation type="submission" date="2018-04" db="EMBL/GenBank/DDBJ databases">
        <title>Draft genome sequence of the Candidatus Spirobacillus cienkowskii, a pathogen of freshwater Daphnia species, reconstructed from hemolymph metagenomic reads.</title>
        <authorList>
            <person name="Bresciani L."/>
            <person name="Lemos L.N."/>
            <person name="Wale N."/>
            <person name="Lin J.Y."/>
            <person name="Fernandes G.R."/>
            <person name="Duffy M.A."/>
            <person name="Rodrigues J.M."/>
        </authorList>
    </citation>
    <scope>NUCLEOTIDE SEQUENCE [LARGE SCALE GENOMIC DNA]</scope>
    <source>
        <strain evidence="1">Binning01</strain>
    </source>
</reference>
<comment type="caution">
    <text evidence="1">The sequence shown here is derived from an EMBL/GenBank/DDBJ whole genome shotgun (WGS) entry which is preliminary data.</text>
</comment>
<keyword evidence="2" id="KW-1185">Reference proteome</keyword>
<protein>
    <submittedName>
        <fullName evidence="1">Uncharacterized protein</fullName>
    </submittedName>
</protein>
<name>A0A369KV43_9BACT</name>
<dbReference type="EMBL" id="QOVW01000081">
    <property type="protein sequence ID" value="RDB35584.1"/>
    <property type="molecule type" value="Genomic_DNA"/>
</dbReference>
<proteinExistence type="predicted"/>
<sequence length="71" mass="8119">MFQTKLSTDENANFNMFSTKDKDMKICAYGTNIDGTKNYPEIDQKATFTVKYKNIESRVTVIAAENPKDML</sequence>
<dbReference type="AlphaFoldDB" id="A0A369KV43"/>
<organism evidence="1 2">
    <name type="scientific">Spirobacillus cienkowskii</name>
    <dbReference type="NCBI Taxonomy" id="495820"/>
    <lineage>
        <taxon>Bacteria</taxon>
        <taxon>Pseudomonadati</taxon>
        <taxon>Bdellovibrionota</taxon>
        <taxon>Oligoflexia</taxon>
        <taxon>Silvanigrellales</taxon>
        <taxon>Spirobacillus</taxon>
    </lineage>
</organism>
<dbReference type="Proteomes" id="UP000253934">
    <property type="component" value="Unassembled WGS sequence"/>
</dbReference>
<gene>
    <name evidence="1" type="ORF">DCC88_09565</name>
</gene>